<name>A0A9X3TMP6_9BACL</name>
<dbReference type="InterPro" id="IPR002501">
    <property type="entry name" value="PsdUridine_synth_N"/>
</dbReference>
<organism evidence="8 9">
    <name type="scientific">Brevibacillus thermoruber</name>
    <dbReference type="NCBI Taxonomy" id="33942"/>
    <lineage>
        <taxon>Bacteria</taxon>
        <taxon>Bacillati</taxon>
        <taxon>Bacillota</taxon>
        <taxon>Bacilli</taxon>
        <taxon>Bacillales</taxon>
        <taxon>Paenibacillaceae</taxon>
        <taxon>Brevibacillus</taxon>
    </lineage>
</organism>
<reference evidence="8" key="1">
    <citation type="submission" date="2022-12" db="EMBL/GenBank/DDBJ databases">
        <title>Draft genome sequence of the thermophilic strain Brevibacillus thermoruber HT42, isolated from Los Humeros, Puebla, Mexico, with biotechnological potential.</title>
        <authorList>
            <person name="Lara Sanchez J."/>
            <person name="Solis Palacios R."/>
            <person name="Bustos Baena A.S."/>
            <person name="Ruz Baez A.E."/>
            <person name="Espinosa Luna G."/>
            <person name="Oliart Ros R.M."/>
        </authorList>
    </citation>
    <scope>NUCLEOTIDE SEQUENCE</scope>
    <source>
        <strain evidence="8">HT42</strain>
    </source>
</reference>
<dbReference type="SUPFAM" id="SSF55120">
    <property type="entry name" value="Pseudouridine synthase"/>
    <property type="match status" value="1"/>
</dbReference>
<dbReference type="PANTHER" id="PTHR13767:SF2">
    <property type="entry name" value="PSEUDOURIDYLATE SYNTHASE TRUB1"/>
    <property type="match status" value="1"/>
</dbReference>
<dbReference type="GO" id="GO:0003723">
    <property type="term" value="F:RNA binding"/>
    <property type="evidence" value="ECO:0007669"/>
    <property type="project" value="InterPro"/>
</dbReference>
<dbReference type="NCBIfam" id="TIGR00431">
    <property type="entry name" value="TruB"/>
    <property type="match status" value="1"/>
</dbReference>
<evidence type="ECO:0000256" key="2">
    <source>
        <dbReference type="ARBA" id="ARBA00005642"/>
    </source>
</evidence>
<comment type="function">
    <text evidence="5">Responsible for synthesis of pseudouridine from uracil-55 in the psi GC loop of transfer RNAs.</text>
</comment>
<dbReference type="InterPro" id="IPR020103">
    <property type="entry name" value="PsdUridine_synth_cat_dom_sf"/>
</dbReference>
<dbReference type="HAMAP" id="MF_01080">
    <property type="entry name" value="TruB_bact"/>
    <property type="match status" value="1"/>
</dbReference>
<keyword evidence="9" id="KW-1185">Reference proteome</keyword>
<dbReference type="RefSeq" id="WP_271139476.1">
    <property type="nucleotide sequence ID" value="NZ_JAPYYP010000002.1"/>
</dbReference>
<gene>
    <name evidence="5 8" type="primary">truB</name>
    <name evidence="8" type="ORF">O3V59_03085</name>
</gene>
<dbReference type="InterPro" id="IPR014780">
    <property type="entry name" value="tRNA_psdUridine_synth_TruB"/>
</dbReference>
<dbReference type="PANTHER" id="PTHR13767">
    <property type="entry name" value="TRNA-PSEUDOURIDINE SYNTHASE"/>
    <property type="match status" value="1"/>
</dbReference>
<accession>A0A9X3TMP6</accession>
<evidence type="ECO:0000256" key="1">
    <source>
        <dbReference type="ARBA" id="ARBA00000385"/>
    </source>
</evidence>
<proteinExistence type="inferred from homology"/>
<evidence type="ECO:0000259" key="7">
    <source>
        <dbReference type="Pfam" id="PF16198"/>
    </source>
</evidence>
<protein>
    <recommendedName>
        <fullName evidence="5">tRNA pseudouridine synthase B</fullName>
        <ecNumber evidence="5">5.4.99.25</ecNumber>
    </recommendedName>
    <alternativeName>
        <fullName evidence="5">tRNA pseudouridine(55) synthase</fullName>
        <shortName evidence="5">Psi55 synthase</shortName>
    </alternativeName>
    <alternativeName>
        <fullName evidence="5">tRNA pseudouridylate synthase</fullName>
    </alternativeName>
    <alternativeName>
        <fullName evidence="5">tRNA-uridine isomerase</fullName>
    </alternativeName>
</protein>
<dbReference type="CDD" id="cd02573">
    <property type="entry name" value="PseudoU_synth_EcTruB"/>
    <property type="match status" value="1"/>
</dbReference>
<evidence type="ECO:0000313" key="8">
    <source>
        <dbReference type="EMBL" id="MDA5107332.1"/>
    </source>
</evidence>
<feature type="domain" description="Pseudouridine synthase II N-terminal" evidence="6">
    <location>
        <begin position="27"/>
        <end position="181"/>
    </location>
</feature>
<feature type="active site" description="Nucleophile" evidence="5">
    <location>
        <position position="42"/>
    </location>
</feature>
<comment type="caution">
    <text evidence="8">The sequence shown here is derived from an EMBL/GenBank/DDBJ whole genome shotgun (WGS) entry which is preliminary data.</text>
</comment>
<evidence type="ECO:0000256" key="5">
    <source>
        <dbReference type="HAMAP-Rule" id="MF_01080"/>
    </source>
</evidence>
<dbReference type="Proteomes" id="UP001151071">
    <property type="component" value="Unassembled WGS sequence"/>
</dbReference>
<dbReference type="GO" id="GO:0160148">
    <property type="term" value="F:tRNA pseudouridine(55) synthase activity"/>
    <property type="evidence" value="ECO:0007669"/>
    <property type="project" value="UniProtKB-EC"/>
</dbReference>
<dbReference type="FunFam" id="3.30.2350.10:FF:000011">
    <property type="entry name" value="tRNA pseudouridine synthase B"/>
    <property type="match status" value="1"/>
</dbReference>
<evidence type="ECO:0000256" key="3">
    <source>
        <dbReference type="ARBA" id="ARBA00022694"/>
    </source>
</evidence>
<dbReference type="EMBL" id="JAPYYP010000002">
    <property type="protein sequence ID" value="MDA5107332.1"/>
    <property type="molecule type" value="Genomic_DNA"/>
</dbReference>
<keyword evidence="4 5" id="KW-0413">Isomerase</keyword>
<dbReference type="AlphaFoldDB" id="A0A9X3TMP6"/>
<keyword evidence="3 5" id="KW-0819">tRNA processing</keyword>
<feature type="domain" description="tRNA pseudouridylate synthase B C-terminal" evidence="7">
    <location>
        <begin position="182"/>
        <end position="241"/>
    </location>
</feature>
<dbReference type="Gene3D" id="3.30.2350.10">
    <property type="entry name" value="Pseudouridine synthase"/>
    <property type="match status" value="1"/>
</dbReference>
<dbReference type="GO" id="GO:1990481">
    <property type="term" value="P:mRNA pseudouridine synthesis"/>
    <property type="evidence" value="ECO:0007669"/>
    <property type="project" value="TreeGrafter"/>
</dbReference>
<dbReference type="GO" id="GO:0031119">
    <property type="term" value="P:tRNA pseudouridine synthesis"/>
    <property type="evidence" value="ECO:0007669"/>
    <property type="project" value="UniProtKB-UniRule"/>
</dbReference>
<dbReference type="Pfam" id="PF16198">
    <property type="entry name" value="TruB_C_2"/>
    <property type="match status" value="1"/>
</dbReference>
<dbReference type="InterPro" id="IPR032819">
    <property type="entry name" value="TruB_C"/>
</dbReference>
<evidence type="ECO:0000259" key="6">
    <source>
        <dbReference type="Pfam" id="PF01509"/>
    </source>
</evidence>
<comment type="catalytic activity">
    <reaction evidence="1 5">
        <text>uridine(55) in tRNA = pseudouridine(55) in tRNA</text>
        <dbReference type="Rhea" id="RHEA:42532"/>
        <dbReference type="Rhea" id="RHEA-COMP:10101"/>
        <dbReference type="Rhea" id="RHEA-COMP:10102"/>
        <dbReference type="ChEBI" id="CHEBI:65314"/>
        <dbReference type="ChEBI" id="CHEBI:65315"/>
        <dbReference type="EC" id="5.4.99.25"/>
    </reaction>
</comment>
<evidence type="ECO:0000313" key="9">
    <source>
        <dbReference type="Proteomes" id="UP001151071"/>
    </source>
</evidence>
<sequence length="309" mass="34002">MSSKWHGVVVLDKPAGMTSHDCVARIRRLFRTKKVGHAGTLDPDVTGVLPVCLGHATRLVEYLQDLPKRYDVVMRLGSSTTTEDAAGELVEHLPVDSAAITPERLNGVFRQFLGEIEQVPPMYSAVKVNGKRLYQLAREGEVVERPARRVTIYELDLHDIRPDGDAVDVFFSCTCSKGTYVRTLCVDLGRALGYPAHMKQLRRVKSGPFSERDAVALELLEEKGARGDDLSSWLVPLSQAVSFLPRYQVPPERTKAVLNGLSTALPGVKAEEGSLICLFAGEQLLGIHRVCRGPKGLFAKAEKVFPTEV</sequence>
<dbReference type="Pfam" id="PF01509">
    <property type="entry name" value="TruB_N"/>
    <property type="match status" value="1"/>
</dbReference>
<dbReference type="EC" id="5.4.99.25" evidence="5"/>
<evidence type="ECO:0000256" key="4">
    <source>
        <dbReference type="ARBA" id="ARBA00023235"/>
    </source>
</evidence>
<comment type="similarity">
    <text evidence="2 5">Belongs to the pseudouridine synthase TruB family. Type 1 subfamily.</text>
</comment>